<proteinExistence type="predicted"/>
<keyword evidence="2" id="KW-1185">Reference proteome</keyword>
<dbReference type="Proteomes" id="UP000322362">
    <property type="component" value="Unassembled WGS sequence"/>
</dbReference>
<name>A0A5D4HE91_9SPHI</name>
<dbReference type="AlphaFoldDB" id="A0A5D4HE91"/>
<evidence type="ECO:0000313" key="1">
    <source>
        <dbReference type="EMBL" id="TYR37905.1"/>
    </source>
</evidence>
<sequence>MESINRIALSGLTSAKSRDPVNKDDASSRELEAVTNPIKIVSQRNKQVCAWRYITRRIQIYAFYTALHLWKYVQCVIFTTRRD</sequence>
<evidence type="ECO:0000313" key="2">
    <source>
        <dbReference type="Proteomes" id="UP000322362"/>
    </source>
</evidence>
<reference evidence="1 2" key="1">
    <citation type="submission" date="2019-08" db="EMBL/GenBank/DDBJ databases">
        <title>Phlebobacter frassis gen. nov. sp. nov., a new member of family Sphingobacteriaceae isolated from sand fly rearing media.</title>
        <authorList>
            <person name="Kakumanu M.L."/>
            <person name="Marayati B.F."/>
            <person name="Wada-Katsumata A."/>
            <person name="Wasserberg G."/>
            <person name="Schal C."/>
            <person name="Apperson C.S."/>
            <person name="Ponnusamy L."/>
        </authorList>
    </citation>
    <scope>NUCLEOTIDE SEQUENCE [LARGE SCALE GENOMIC DNA]</scope>
    <source>
        <strain evidence="1 2">SSI9</strain>
    </source>
</reference>
<gene>
    <name evidence="1" type="ORF">FXV77_01055</name>
</gene>
<dbReference type="RefSeq" id="WP_148917370.1">
    <property type="nucleotide sequence ID" value="NZ_VTAV01000001.1"/>
</dbReference>
<comment type="caution">
    <text evidence="1">The sequence shown here is derived from an EMBL/GenBank/DDBJ whole genome shotgun (WGS) entry which is preliminary data.</text>
</comment>
<dbReference type="EMBL" id="VTAV01000001">
    <property type="protein sequence ID" value="TYR37905.1"/>
    <property type="molecule type" value="Genomic_DNA"/>
</dbReference>
<organism evidence="1 2">
    <name type="scientific">Sphingobacterium phlebotomi</name>
    <dbReference type="NCBI Taxonomy" id="2605433"/>
    <lineage>
        <taxon>Bacteria</taxon>
        <taxon>Pseudomonadati</taxon>
        <taxon>Bacteroidota</taxon>
        <taxon>Sphingobacteriia</taxon>
        <taxon>Sphingobacteriales</taxon>
        <taxon>Sphingobacteriaceae</taxon>
        <taxon>Sphingobacterium</taxon>
    </lineage>
</organism>
<accession>A0A5D4HE91</accession>
<protein>
    <submittedName>
        <fullName evidence="1">Uncharacterized protein</fullName>
    </submittedName>
</protein>